<keyword evidence="1" id="KW-0175">Coiled coil</keyword>
<dbReference type="InterPro" id="IPR008919">
    <property type="entry name" value="Retrov_capsid_N"/>
</dbReference>
<dbReference type="Pfam" id="PF02093">
    <property type="entry name" value="Gag_p30"/>
    <property type="match status" value="1"/>
</dbReference>
<protein>
    <recommendedName>
        <fullName evidence="3">Core shell protein Gag P30 domain-containing protein</fullName>
    </recommendedName>
</protein>
<gene>
    <name evidence="4" type="ORF">DUI87_10270</name>
</gene>
<feature type="domain" description="Core shell protein Gag P30" evidence="3">
    <location>
        <begin position="38"/>
        <end position="237"/>
    </location>
</feature>
<dbReference type="AlphaFoldDB" id="A0A3M0KI26"/>
<dbReference type="SUPFAM" id="SSF47943">
    <property type="entry name" value="Retrovirus capsid protein, N-terminal core domain"/>
    <property type="match status" value="1"/>
</dbReference>
<evidence type="ECO:0000313" key="4">
    <source>
        <dbReference type="EMBL" id="RMC12745.1"/>
    </source>
</evidence>
<dbReference type="CDD" id="cd09850">
    <property type="entry name" value="Ebola-like_HR1-HR2"/>
    <property type="match status" value="1"/>
</dbReference>
<dbReference type="EMBL" id="QRBI01000106">
    <property type="protein sequence ID" value="RMC12745.1"/>
    <property type="molecule type" value="Genomic_DNA"/>
</dbReference>
<dbReference type="Gene3D" id="1.10.287.210">
    <property type="match status" value="1"/>
</dbReference>
<dbReference type="PANTHER" id="PTHR10424">
    <property type="entry name" value="VIRAL ENVELOPE PROTEIN"/>
    <property type="match status" value="1"/>
</dbReference>
<name>A0A3M0KI26_HIRRU</name>
<dbReference type="STRING" id="333673.A0A3M0KI26"/>
<dbReference type="SUPFAM" id="SSF58069">
    <property type="entry name" value="Virus ectodomain"/>
    <property type="match status" value="1"/>
</dbReference>
<sequence>MNETESEGEGERANLFPLREIPTAPGIIGYVNVPINTSDVRAFKKEMGKLMDDPLGVSERLDEFLGTSIYSYEDLTAILRSLFNTEEREMIRQAGIREWERRNPQSTPGDQKWPSQDPRWNAQTEEGRRSMIDMRNIIIQGIREAVPRGQNLSKVFGECQGKDETPTEWLERLRKSLQIYSGTDPDSPVGEDEEGLDPENKIQKVALEFKRQELAAKKKRMEQERMRTLSEQYDQLEKQSNDWSLATSSKNLFLDLVQEIATELGLTNCWICGGLKSAERWPWKGESLTPEQLLKWDNKILNTLTRPGGWTLDERVIGTICISREGNVYSDVVGYTPCLSTLAVNSNNRSKMWQPEPPNGYWGKEKQGKCNWVEEIELCWHELTNANPYYSLTELVEFWDKPENIDIKWKAPSGIYWICGKRAYSELPRKWKGSCTLGMIRPSFFTLPRTGSNLLGAPLYETLSRRKREVKKGLPQVGGNQKWGEEEWPAERIIEYYGPATWAQDGSWGYRTPVYLLNRLIRLQAVVEIVSNHTSDALELLAKQHSQMRAFVYQNRIALDYLLAEEGGVCGKFNDSECCIEINDYGETIRDLAAEIKKVAHVPVQKWNSILKASWWDQIFGTGDWWKKSKGKVAMLAHSAASAVRRSACSPSIPHELPGNDIKITRETALIENYQQHPKYVCTPVDVNRLFLLLK</sequence>
<proteinExistence type="predicted"/>
<dbReference type="InterPro" id="IPR018154">
    <property type="entry name" value="TLV/ENV_coat_polyprotein"/>
</dbReference>
<dbReference type="PANTHER" id="PTHR10424:SF68">
    <property type="entry name" value="ENDOGENOUS RETROVIRUS GROUP 3 MEMBER 1 ENV POLYPROTEIN"/>
    <property type="match status" value="1"/>
</dbReference>
<feature type="coiled-coil region" evidence="1">
    <location>
        <begin position="204"/>
        <end position="246"/>
    </location>
</feature>
<organism evidence="4 5">
    <name type="scientific">Hirundo rustica rustica</name>
    <dbReference type="NCBI Taxonomy" id="333673"/>
    <lineage>
        <taxon>Eukaryota</taxon>
        <taxon>Metazoa</taxon>
        <taxon>Chordata</taxon>
        <taxon>Craniata</taxon>
        <taxon>Vertebrata</taxon>
        <taxon>Euteleostomi</taxon>
        <taxon>Archelosauria</taxon>
        <taxon>Archosauria</taxon>
        <taxon>Dinosauria</taxon>
        <taxon>Saurischia</taxon>
        <taxon>Theropoda</taxon>
        <taxon>Coelurosauria</taxon>
        <taxon>Aves</taxon>
        <taxon>Neognathae</taxon>
        <taxon>Neoaves</taxon>
        <taxon>Telluraves</taxon>
        <taxon>Australaves</taxon>
        <taxon>Passeriformes</taxon>
        <taxon>Sylvioidea</taxon>
        <taxon>Hirundinidae</taxon>
        <taxon>Hirundo</taxon>
    </lineage>
</organism>
<dbReference type="Proteomes" id="UP000269221">
    <property type="component" value="Unassembled WGS sequence"/>
</dbReference>
<dbReference type="InterPro" id="IPR003036">
    <property type="entry name" value="Gag_P30"/>
</dbReference>
<dbReference type="GO" id="GO:0019068">
    <property type="term" value="P:virion assembly"/>
    <property type="evidence" value="ECO:0007669"/>
    <property type="project" value="InterPro"/>
</dbReference>
<reference evidence="4 5" key="1">
    <citation type="submission" date="2018-07" db="EMBL/GenBank/DDBJ databases">
        <title>A high quality draft genome assembly of the barn swallow (H. rustica rustica).</title>
        <authorList>
            <person name="Formenti G."/>
            <person name="Chiara M."/>
            <person name="Poveda L."/>
            <person name="Francoijs K.-J."/>
            <person name="Bonisoli-Alquati A."/>
            <person name="Canova L."/>
            <person name="Gianfranceschi L."/>
            <person name="Horner D.S."/>
            <person name="Saino N."/>
        </authorList>
    </citation>
    <scope>NUCLEOTIDE SEQUENCE [LARGE SCALE GENOMIC DNA]</scope>
    <source>
        <strain evidence="4">Chelidonia</strain>
        <tissue evidence="4">Blood</tissue>
    </source>
</reference>
<evidence type="ECO:0000256" key="2">
    <source>
        <dbReference type="SAM" id="MobiDB-lite"/>
    </source>
</evidence>
<dbReference type="OrthoDB" id="9909653at2759"/>
<keyword evidence="5" id="KW-1185">Reference proteome</keyword>
<dbReference type="Gene3D" id="1.10.375.10">
    <property type="entry name" value="Human Immunodeficiency Virus Type 1 Capsid Protein"/>
    <property type="match status" value="1"/>
</dbReference>
<feature type="region of interest" description="Disordered" evidence="2">
    <location>
        <begin position="95"/>
        <end position="126"/>
    </location>
</feature>
<evidence type="ECO:0000259" key="3">
    <source>
        <dbReference type="Pfam" id="PF02093"/>
    </source>
</evidence>
<accession>A0A3M0KI26</accession>
<evidence type="ECO:0000256" key="1">
    <source>
        <dbReference type="SAM" id="Coils"/>
    </source>
</evidence>
<evidence type="ECO:0000313" key="5">
    <source>
        <dbReference type="Proteomes" id="UP000269221"/>
    </source>
</evidence>
<comment type="caution">
    <text evidence="4">The sequence shown here is derived from an EMBL/GenBank/DDBJ whole genome shotgun (WGS) entry which is preliminary data.</text>
</comment>